<dbReference type="EMBL" id="FQZZ01000001">
    <property type="protein sequence ID" value="SHJ73983.1"/>
    <property type="molecule type" value="Genomic_DNA"/>
</dbReference>
<evidence type="ECO:0008006" key="3">
    <source>
        <dbReference type="Google" id="ProtNLM"/>
    </source>
</evidence>
<dbReference type="PANTHER" id="PTHR35175:SF2">
    <property type="entry name" value="DUF1289 DOMAIN-CONTAINING PROTEIN"/>
    <property type="match status" value="1"/>
</dbReference>
<dbReference type="InterPro" id="IPR010710">
    <property type="entry name" value="DUF1289"/>
</dbReference>
<proteinExistence type="predicted"/>
<evidence type="ECO:0000313" key="2">
    <source>
        <dbReference type="Proteomes" id="UP000324252"/>
    </source>
</evidence>
<name>A0A1H0A1M0_9RHOB</name>
<dbReference type="OrthoDB" id="9811423at2"/>
<keyword evidence="2" id="KW-1185">Reference proteome</keyword>
<protein>
    <recommendedName>
        <fullName evidence="3">DUF1289 domain-containing protein</fullName>
    </recommendedName>
</protein>
<organism evidence="1 2">
    <name type="scientific">Lutimaribacter pacificus</name>
    <dbReference type="NCBI Taxonomy" id="391948"/>
    <lineage>
        <taxon>Bacteria</taxon>
        <taxon>Pseudomonadati</taxon>
        <taxon>Pseudomonadota</taxon>
        <taxon>Alphaproteobacteria</taxon>
        <taxon>Rhodobacterales</taxon>
        <taxon>Roseobacteraceae</taxon>
        <taxon>Lutimaribacter</taxon>
    </lineage>
</organism>
<evidence type="ECO:0000313" key="1">
    <source>
        <dbReference type="EMBL" id="SHJ73983.1"/>
    </source>
</evidence>
<accession>A0A1H0A1M0</accession>
<gene>
    <name evidence="1" type="ORF">SAMN05444142_1011209</name>
</gene>
<dbReference type="PANTHER" id="PTHR35175">
    <property type="entry name" value="DUF1289 DOMAIN-CONTAINING PROTEIN"/>
    <property type="match status" value="1"/>
</dbReference>
<reference evidence="1 2" key="1">
    <citation type="submission" date="2016-11" db="EMBL/GenBank/DDBJ databases">
        <authorList>
            <person name="Varghese N."/>
            <person name="Submissions S."/>
        </authorList>
    </citation>
    <scope>NUCLEOTIDE SEQUENCE [LARGE SCALE GENOMIC DNA]</scope>
    <source>
        <strain evidence="1 2">DSM 29620</strain>
    </source>
</reference>
<dbReference type="RefSeq" id="WP_149785958.1">
    <property type="nucleotide sequence ID" value="NZ_FNIO01000001.1"/>
</dbReference>
<dbReference type="AlphaFoldDB" id="A0A1H0A1M0"/>
<dbReference type="Proteomes" id="UP000324252">
    <property type="component" value="Unassembled WGS sequence"/>
</dbReference>
<dbReference type="Pfam" id="PF06945">
    <property type="entry name" value="DUF1289"/>
    <property type="match status" value="1"/>
</dbReference>
<sequence length="76" mass="8654">MNDDIWKRDEVESPCVKVCVVHPGERICIGCYRTVDEIARWSRMTSAERRAVIDALPARAPRLAKRRGGRAARFKG</sequence>